<evidence type="ECO:0000256" key="1">
    <source>
        <dbReference type="SAM" id="Phobius"/>
    </source>
</evidence>
<keyword evidence="1" id="KW-0812">Transmembrane</keyword>
<accession>A0AAV3U5U8</accession>
<dbReference type="EMBL" id="BAABLX010000029">
    <property type="protein sequence ID" value="GAA4951161.1"/>
    <property type="molecule type" value="Genomic_DNA"/>
</dbReference>
<reference evidence="3" key="1">
    <citation type="journal article" date="2019" name="Int. J. Syst. Evol. Microbiol.">
        <title>The Global Catalogue of Microorganisms (GCM) 10K type strain sequencing project: providing services to taxonomists for standard genome sequencing and annotation.</title>
        <authorList>
            <consortium name="The Broad Institute Genomics Platform"/>
            <consortium name="The Broad Institute Genome Sequencing Center for Infectious Disease"/>
            <person name="Wu L."/>
            <person name="Ma J."/>
        </authorList>
    </citation>
    <scope>NUCLEOTIDE SEQUENCE [LARGE SCALE GENOMIC DNA]</scope>
    <source>
        <strain evidence="3">JCM 19134</strain>
    </source>
</reference>
<dbReference type="AlphaFoldDB" id="A0AAV3U5U8"/>
<organism evidence="2 3">
    <name type="scientific">Halioxenophilus aromaticivorans</name>
    <dbReference type="NCBI Taxonomy" id="1306992"/>
    <lineage>
        <taxon>Bacteria</taxon>
        <taxon>Pseudomonadati</taxon>
        <taxon>Pseudomonadota</taxon>
        <taxon>Gammaproteobacteria</taxon>
        <taxon>Alteromonadales</taxon>
        <taxon>Alteromonadaceae</taxon>
        <taxon>Halioxenophilus</taxon>
    </lineage>
</organism>
<keyword evidence="1" id="KW-1133">Transmembrane helix</keyword>
<comment type="caution">
    <text evidence="2">The sequence shown here is derived from an EMBL/GenBank/DDBJ whole genome shotgun (WGS) entry which is preliminary data.</text>
</comment>
<dbReference type="RefSeq" id="WP_345425269.1">
    <property type="nucleotide sequence ID" value="NZ_AP031496.1"/>
</dbReference>
<name>A0AAV3U5U8_9ALTE</name>
<evidence type="ECO:0000313" key="2">
    <source>
        <dbReference type="EMBL" id="GAA4951161.1"/>
    </source>
</evidence>
<dbReference type="Proteomes" id="UP001409585">
    <property type="component" value="Unassembled WGS sequence"/>
</dbReference>
<feature type="transmembrane region" description="Helical" evidence="1">
    <location>
        <begin position="6"/>
        <end position="29"/>
    </location>
</feature>
<protein>
    <submittedName>
        <fullName evidence="2">Uncharacterized protein</fullName>
    </submittedName>
</protein>
<keyword evidence="3" id="KW-1185">Reference proteome</keyword>
<sequence>MYFDGVILFSIIVVLLTAGVVTYALKFMFSHMREDIRKHPEELVEHKHS</sequence>
<evidence type="ECO:0000313" key="3">
    <source>
        <dbReference type="Proteomes" id="UP001409585"/>
    </source>
</evidence>
<keyword evidence="1" id="KW-0472">Membrane</keyword>
<gene>
    <name evidence="2" type="ORF">GCM10025791_34490</name>
</gene>
<proteinExistence type="predicted"/>